<dbReference type="Proteomes" id="UP000594263">
    <property type="component" value="Unplaced"/>
</dbReference>
<accession>A0A7N0U7U2</accession>
<evidence type="ECO:0000256" key="4">
    <source>
        <dbReference type="ARBA" id="ARBA00023163"/>
    </source>
</evidence>
<dbReference type="Gramene" id="Kaladp0056s0152.1.v1.1">
    <property type="protein sequence ID" value="Kaladp0056s0152.1.v1.1.CDS.1"/>
    <property type="gene ID" value="Kaladp0056s0152.v1.1"/>
</dbReference>
<evidence type="ECO:0000313" key="7">
    <source>
        <dbReference type="EnsemblPlants" id="Kaladp0056s0152.1.v1.1.CDS.1"/>
    </source>
</evidence>
<keyword evidence="8" id="KW-1185">Reference proteome</keyword>
<feature type="region of interest" description="Disordered" evidence="6">
    <location>
        <begin position="56"/>
        <end position="111"/>
    </location>
</feature>
<evidence type="ECO:0000313" key="8">
    <source>
        <dbReference type="Proteomes" id="UP000594263"/>
    </source>
</evidence>
<dbReference type="PANTHER" id="PTHR31541">
    <property type="entry name" value="B3 DOMAIN PLANT PROTEIN-RELATED"/>
    <property type="match status" value="1"/>
</dbReference>
<proteinExistence type="predicted"/>
<name>A0A7N0U7U2_KALFE</name>
<dbReference type="GO" id="GO:0005634">
    <property type="term" value="C:nucleus"/>
    <property type="evidence" value="ECO:0007669"/>
    <property type="project" value="UniProtKB-SubCell"/>
</dbReference>
<protein>
    <recommendedName>
        <fullName evidence="9">B3 domain-containing protein</fullName>
    </recommendedName>
</protein>
<dbReference type="InterPro" id="IPR005508">
    <property type="entry name" value="At2g31720-like"/>
</dbReference>
<dbReference type="OMA" id="CATTIIY"/>
<evidence type="ECO:0000256" key="3">
    <source>
        <dbReference type="ARBA" id="ARBA00023125"/>
    </source>
</evidence>
<dbReference type="GO" id="GO:0003677">
    <property type="term" value="F:DNA binding"/>
    <property type="evidence" value="ECO:0007669"/>
    <property type="project" value="UniProtKB-KW"/>
</dbReference>
<keyword evidence="4" id="KW-0804">Transcription</keyword>
<evidence type="ECO:0000256" key="6">
    <source>
        <dbReference type="SAM" id="MobiDB-lite"/>
    </source>
</evidence>
<dbReference type="EnsemblPlants" id="Kaladp0056s0152.1.v1.1">
    <property type="protein sequence ID" value="Kaladp0056s0152.1.v1.1.CDS.1"/>
    <property type="gene ID" value="Kaladp0056s0152.v1.1"/>
</dbReference>
<feature type="region of interest" description="Disordered" evidence="6">
    <location>
        <begin position="152"/>
        <end position="188"/>
    </location>
</feature>
<comment type="subcellular location">
    <subcellularLocation>
        <location evidence="1">Nucleus</location>
    </subcellularLocation>
</comment>
<evidence type="ECO:0008006" key="9">
    <source>
        <dbReference type="Google" id="ProtNLM"/>
    </source>
</evidence>
<evidence type="ECO:0000256" key="2">
    <source>
        <dbReference type="ARBA" id="ARBA00023015"/>
    </source>
</evidence>
<dbReference type="Pfam" id="PF03754">
    <property type="entry name" value="At2g31720-like"/>
    <property type="match status" value="1"/>
</dbReference>
<keyword evidence="3" id="KW-0238">DNA-binding</keyword>
<evidence type="ECO:0000256" key="1">
    <source>
        <dbReference type="ARBA" id="ARBA00004123"/>
    </source>
</evidence>
<feature type="compositionally biased region" description="Basic and acidic residues" evidence="6">
    <location>
        <begin position="86"/>
        <end position="99"/>
    </location>
</feature>
<sequence length="327" mass="37088">MALSLTRDLSMIDFIGKEDDLSMLDGEEGINVFAFVCEFAASRLREVEDALKKRQEAKKKAAEDQIKLRRRLTPNKQKMMAKKKARSPEEERPLPHHAESSSSMRPPRRRRPIEYLDEIRSSKRARASGVAAGATDLLGLQDIHMEPNLLKRKKAKADESEKPKKKPRVAAAPADTGPDPPPDLPESFRERIQNLGGRNPVLVIQKRLFKTDVAKQQNRLSIPRSSLKTEFLEDHERALLDGRLGDGHCKALKPKILDATGEDRIISLRKWDMKKDNGCATTIIYNLNKPWFDMVKANGWEAGDLVQVWAFRVEEELGLAIVKLEEN</sequence>
<feature type="compositionally biased region" description="Basic residues" evidence="6">
    <location>
        <begin position="68"/>
        <end position="85"/>
    </location>
</feature>
<feature type="compositionally biased region" description="Basic and acidic residues" evidence="6">
    <location>
        <begin position="56"/>
        <end position="67"/>
    </location>
</feature>
<reference evidence="7" key="1">
    <citation type="submission" date="2021-01" db="UniProtKB">
        <authorList>
            <consortium name="EnsemblPlants"/>
        </authorList>
    </citation>
    <scope>IDENTIFICATION</scope>
</reference>
<dbReference type="Gene3D" id="2.40.330.10">
    <property type="entry name" value="DNA-binding pseudobarrel domain"/>
    <property type="match status" value="1"/>
</dbReference>
<keyword evidence="5" id="KW-0539">Nucleus</keyword>
<dbReference type="PANTHER" id="PTHR31541:SF25">
    <property type="entry name" value="GAMMA-GLIADIN B"/>
    <property type="match status" value="1"/>
</dbReference>
<dbReference type="AlphaFoldDB" id="A0A7N0U7U2"/>
<evidence type="ECO:0000256" key="5">
    <source>
        <dbReference type="ARBA" id="ARBA00023242"/>
    </source>
</evidence>
<organism evidence="7 8">
    <name type="scientific">Kalanchoe fedtschenkoi</name>
    <name type="common">Lavender scallops</name>
    <name type="synonym">South American air plant</name>
    <dbReference type="NCBI Taxonomy" id="63787"/>
    <lineage>
        <taxon>Eukaryota</taxon>
        <taxon>Viridiplantae</taxon>
        <taxon>Streptophyta</taxon>
        <taxon>Embryophyta</taxon>
        <taxon>Tracheophyta</taxon>
        <taxon>Spermatophyta</taxon>
        <taxon>Magnoliopsida</taxon>
        <taxon>eudicotyledons</taxon>
        <taxon>Gunneridae</taxon>
        <taxon>Pentapetalae</taxon>
        <taxon>Saxifragales</taxon>
        <taxon>Crassulaceae</taxon>
        <taxon>Kalanchoe</taxon>
    </lineage>
</organism>
<dbReference type="InterPro" id="IPR015300">
    <property type="entry name" value="DNA-bd_pseudobarrel_sf"/>
</dbReference>
<keyword evidence="2" id="KW-0805">Transcription regulation</keyword>